<dbReference type="Gene3D" id="2.30.30.100">
    <property type="match status" value="1"/>
</dbReference>
<dbReference type="AlphaFoldDB" id="A0A9D1W2J5"/>
<dbReference type="GO" id="GO:0006355">
    <property type="term" value="P:regulation of DNA-templated transcription"/>
    <property type="evidence" value="ECO:0007669"/>
    <property type="project" value="InterPro"/>
</dbReference>
<dbReference type="InterPro" id="IPR009366">
    <property type="entry name" value="Protein_Veg"/>
</dbReference>
<name>A0A9D1W2J5_9FIRM</name>
<accession>A0A9D1W2J5</accession>
<dbReference type="Proteomes" id="UP000886847">
    <property type="component" value="Unassembled WGS sequence"/>
</dbReference>
<reference evidence="1" key="2">
    <citation type="submission" date="2021-04" db="EMBL/GenBank/DDBJ databases">
        <authorList>
            <person name="Gilroy R."/>
        </authorList>
    </citation>
    <scope>NUCLEOTIDE SEQUENCE</scope>
    <source>
        <strain evidence="1">2189</strain>
    </source>
</reference>
<dbReference type="EMBL" id="DXEW01000027">
    <property type="protein sequence ID" value="HIX50687.1"/>
    <property type="molecule type" value="Genomic_DNA"/>
</dbReference>
<sequence length="82" mass="9232">MIRTANDLRTVKEEIRRYADRRVRVHVCLGRNKYADFTGKLSGVYPALFTVLPDDAAYRGKTAYSYAEVVCGSVSVKVCPSR</sequence>
<comment type="caution">
    <text evidence="1">The sequence shown here is derived from an EMBL/GenBank/DDBJ whole genome shotgun (WGS) entry which is preliminary data.</text>
</comment>
<evidence type="ECO:0000313" key="1">
    <source>
        <dbReference type="EMBL" id="HIX50687.1"/>
    </source>
</evidence>
<organism evidence="1 2">
    <name type="scientific">Candidatus Borkfalkia faecavium</name>
    <dbReference type="NCBI Taxonomy" id="2838508"/>
    <lineage>
        <taxon>Bacteria</taxon>
        <taxon>Bacillati</taxon>
        <taxon>Bacillota</taxon>
        <taxon>Clostridia</taxon>
        <taxon>Christensenellales</taxon>
        <taxon>Christensenellaceae</taxon>
        <taxon>Candidatus Borkfalkia</taxon>
    </lineage>
</organism>
<protein>
    <submittedName>
        <fullName evidence="1">Veg family protein</fullName>
    </submittedName>
</protein>
<dbReference type="Pfam" id="PF06257">
    <property type="entry name" value="VEG"/>
    <property type="match status" value="1"/>
</dbReference>
<proteinExistence type="predicted"/>
<evidence type="ECO:0000313" key="2">
    <source>
        <dbReference type="Proteomes" id="UP000886847"/>
    </source>
</evidence>
<gene>
    <name evidence="1" type="ORF">H9851_05330</name>
</gene>
<reference evidence="1" key="1">
    <citation type="journal article" date="2021" name="PeerJ">
        <title>Extensive microbial diversity within the chicken gut microbiome revealed by metagenomics and culture.</title>
        <authorList>
            <person name="Gilroy R."/>
            <person name="Ravi A."/>
            <person name="Getino M."/>
            <person name="Pursley I."/>
            <person name="Horton D.L."/>
            <person name="Alikhan N.F."/>
            <person name="Baker D."/>
            <person name="Gharbi K."/>
            <person name="Hall N."/>
            <person name="Watson M."/>
            <person name="Adriaenssens E.M."/>
            <person name="Foster-Nyarko E."/>
            <person name="Jarju S."/>
            <person name="Secka A."/>
            <person name="Antonio M."/>
            <person name="Oren A."/>
            <person name="Chaudhuri R.R."/>
            <person name="La Ragione R."/>
            <person name="Hildebrand F."/>
            <person name="Pallen M.J."/>
        </authorList>
    </citation>
    <scope>NUCLEOTIDE SEQUENCE</scope>
    <source>
        <strain evidence="1">2189</strain>
    </source>
</reference>